<keyword evidence="2" id="KW-1185">Reference proteome</keyword>
<organism evidence="1 2">
    <name type="scientific">Actinomadura sediminis</name>
    <dbReference type="NCBI Taxonomy" id="1038904"/>
    <lineage>
        <taxon>Bacteria</taxon>
        <taxon>Bacillati</taxon>
        <taxon>Actinomycetota</taxon>
        <taxon>Actinomycetes</taxon>
        <taxon>Streptosporangiales</taxon>
        <taxon>Thermomonosporaceae</taxon>
        <taxon>Actinomadura</taxon>
    </lineage>
</organism>
<accession>A0ABW3EJ45</accession>
<comment type="caution">
    <text evidence="1">The sequence shown here is derived from an EMBL/GenBank/DDBJ whole genome shotgun (WGS) entry which is preliminary data.</text>
</comment>
<dbReference type="EMBL" id="JBHTJA010000009">
    <property type="protein sequence ID" value="MFD0900281.1"/>
    <property type="molecule type" value="Genomic_DNA"/>
</dbReference>
<dbReference type="RefSeq" id="WP_378297235.1">
    <property type="nucleotide sequence ID" value="NZ_JBHTJA010000009.1"/>
</dbReference>
<protein>
    <submittedName>
        <fullName evidence="1">DUF5947 family protein</fullName>
    </submittedName>
</protein>
<dbReference type="Pfam" id="PF19372">
    <property type="entry name" value="DUF5947"/>
    <property type="match status" value="1"/>
</dbReference>
<sequence>MTALERLVARAAARRDAAERCDLCAEPIPDDHGGGHAHVLDERGDGLLCACRACALLFERDAAGRDAEGRGHFRLVPGRRIRLPGVPVDGLGVPVGLAFFVRHGDGPDEGRVTAHYPSPAGATRCDVDPAAWAAAAERCEPLRSMAPGVEALLVHTGATGRDGLADERWLVPIDDCYRLVAAVRLSWKGLSGGRDVRPQIARFFADLAVRAGEGTDARAGEHLAEKGVT</sequence>
<dbReference type="InterPro" id="IPR045991">
    <property type="entry name" value="DUF5947"/>
</dbReference>
<gene>
    <name evidence="1" type="ORF">ACFQ11_07755</name>
</gene>
<reference evidence="2" key="1">
    <citation type="journal article" date="2019" name="Int. J. Syst. Evol. Microbiol.">
        <title>The Global Catalogue of Microorganisms (GCM) 10K type strain sequencing project: providing services to taxonomists for standard genome sequencing and annotation.</title>
        <authorList>
            <consortium name="The Broad Institute Genomics Platform"/>
            <consortium name="The Broad Institute Genome Sequencing Center for Infectious Disease"/>
            <person name="Wu L."/>
            <person name="Ma J."/>
        </authorList>
    </citation>
    <scope>NUCLEOTIDE SEQUENCE [LARGE SCALE GENOMIC DNA]</scope>
    <source>
        <strain evidence="2">JCM 31202</strain>
    </source>
</reference>
<evidence type="ECO:0000313" key="1">
    <source>
        <dbReference type="EMBL" id="MFD0900281.1"/>
    </source>
</evidence>
<evidence type="ECO:0000313" key="2">
    <source>
        <dbReference type="Proteomes" id="UP001596972"/>
    </source>
</evidence>
<dbReference type="Proteomes" id="UP001596972">
    <property type="component" value="Unassembled WGS sequence"/>
</dbReference>
<name>A0ABW3EJ45_9ACTN</name>
<proteinExistence type="predicted"/>